<feature type="domain" description="CENP-V/GFA" evidence="5">
    <location>
        <begin position="10"/>
        <end position="119"/>
    </location>
</feature>
<evidence type="ECO:0000259" key="5">
    <source>
        <dbReference type="PROSITE" id="PS51891"/>
    </source>
</evidence>
<dbReference type="GeneID" id="6016725"/>
<name>D6RJR7_COPC7</name>
<dbReference type="SUPFAM" id="SSF51316">
    <property type="entry name" value="Mss4-like"/>
    <property type="match status" value="1"/>
</dbReference>
<dbReference type="GO" id="GO:0016846">
    <property type="term" value="F:carbon-sulfur lyase activity"/>
    <property type="evidence" value="ECO:0007669"/>
    <property type="project" value="InterPro"/>
</dbReference>
<organism evidence="6 7">
    <name type="scientific">Coprinopsis cinerea (strain Okayama-7 / 130 / ATCC MYA-4618 / FGSC 9003)</name>
    <name type="common">Inky cap fungus</name>
    <name type="synonym">Hormographiella aspergillata</name>
    <dbReference type="NCBI Taxonomy" id="240176"/>
    <lineage>
        <taxon>Eukaryota</taxon>
        <taxon>Fungi</taxon>
        <taxon>Dikarya</taxon>
        <taxon>Basidiomycota</taxon>
        <taxon>Agaricomycotina</taxon>
        <taxon>Agaricomycetes</taxon>
        <taxon>Agaricomycetidae</taxon>
        <taxon>Agaricales</taxon>
        <taxon>Agaricineae</taxon>
        <taxon>Psathyrellaceae</taxon>
        <taxon>Coprinopsis</taxon>
    </lineage>
</organism>
<keyword evidence="4" id="KW-0456">Lyase</keyword>
<accession>D6RJR7</accession>
<keyword evidence="2" id="KW-0479">Metal-binding</keyword>
<keyword evidence="7" id="KW-1185">Reference proteome</keyword>
<evidence type="ECO:0000256" key="3">
    <source>
        <dbReference type="ARBA" id="ARBA00022833"/>
    </source>
</evidence>
<dbReference type="VEuPathDB" id="FungiDB:CC1G_13744"/>
<dbReference type="InterPro" id="IPR011057">
    <property type="entry name" value="Mss4-like_sf"/>
</dbReference>
<evidence type="ECO:0000313" key="6">
    <source>
        <dbReference type="EMBL" id="EFI28718.1"/>
    </source>
</evidence>
<comment type="caution">
    <text evidence="6">The sequence shown here is derived from an EMBL/GenBank/DDBJ whole genome shotgun (WGS) entry which is preliminary data.</text>
</comment>
<keyword evidence="3" id="KW-0862">Zinc</keyword>
<dbReference type="STRING" id="240176.D6RJR7"/>
<dbReference type="eggNOG" id="ENOG502SB33">
    <property type="taxonomic scope" value="Eukaryota"/>
</dbReference>
<dbReference type="HOGENOM" id="CLU_055491_8_1_1"/>
<evidence type="ECO:0000313" key="7">
    <source>
        <dbReference type="Proteomes" id="UP000001861"/>
    </source>
</evidence>
<dbReference type="KEGG" id="cci:CC1G_13744"/>
<comment type="similarity">
    <text evidence="1">Belongs to the Gfa family.</text>
</comment>
<dbReference type="InterPro" id="IPR006913">
    <property type="entry name" value="CENP-V/GFA"/>
</dbReference>
<evidence type="ECO:0000256" key="2">
    <source>
        <dbReference type="ARBA" id="ARBA00022723"/>
    </source>
</evidence>
<dbReference type="Proteomes" id="UP000001861">
    <property type="component" value="Unassembled WGS sequence"/>
</dbReference>
<gene>
    <name evidence="6" type="ORF">CC1G_13744</name>
</gene>
<dbReference type="PANTHER" id="PTHR33337">
    <property type="entry name" value="GFA DOMAIN-CONTAINING PROTEIN"/>
    <property type="match status" value="1"/>
</dbReference>
<proteinExistence type="inferred from homology"/>
<dbReference type="EMBL" id="AACS02000001">
    <property type="protein sequence ID" value="EFI28718.1"/>
    <property type="molecule type" value="Genomic_DNA"/>
</dbReference>
<dbReference type="RefSeq" id="XP_002912212.1">
    <property type="nucleotide sequence ID" value="XM_002912166.1"/>
</dbReference>
<dbReference type="AlphaFoldDB" id="D6RJR7"/>
<dbReference type="OrthoDB" id="9970124at2759"/>
<reference evidence="6 7" key="1">
    <citation type="journal article" date="2010" name="Proc. Natl. Acad. Sci. U.S.A.">
        <title>Insights into evolution of multicellular fungi from the assembled chromosomes of the mushroom Coprinopsis cinerea (Coprinus cinereus).</title>
        <authorList>
            <person name="Stajich J.E."/>
            <person name="Wilke S.K."/>
            <person name="Ahren D."/>
            <person name="Au C.H."/>
            <person name="Birren B.W."/>
            <person name="Borodovsky M."/>
            <person name="Burns C."/>
            <person name="Canback B."/>
            <person name="Casselton L.A."/>
            <person name="Cheng C.K."/>
            <person name="Deng J."/>
            <person name="Dietrich F.S."/>
            <person name="Fargo D.C."/>
            <person name="Farman M.L."/>
            <person name="Gathman A.C."/>
            <person name="Goldberg J."/>
            <person name="Guigo R."/>
            <person name="Hoegger P.J."/>
            <person name="Hooker J.B."/>
            <person name="Huggins A."/>
            <person name="James T.Y."/>
            <person name="Kamada T."/>
            <person name="Kilaru S."/>
            <person name="Kodira C."/>
            <person name="Kues U."/>
            <person name="Kupfer D."/>
            <person name="Kwan H.S."/>
            <person name="Lomsadze A."/>
            <person name="Li W."/>
            <person name="Lilly W.W."/>
            <person name="Ma L.J."/>
            <person name="Mackey A.J."/>
            <person name="Manning G."/>
            <person name="Martin F."/>
            <person name="Muraguchi H."/>
            <person name="Natvig D.O."/>
            <person name="Palmerini H."/>
            <person name="Ramesh M.A."/>
            <person name="Rehmeyer C.J."/>
            <person name="Roe B.A."/>
            <person name="Shenoy N."/>
            <person name="Stanke M."/>
            <person name="Ter-Hovhannisyan V."/>
            <person name="Tunlid A."/>
            <person name="Velagapudi R."/>
            <person name="Vision T.J."/>
            <person name="Zeng Q."/>
            <person name="Zolan M.E."/>
            <person name="Pukkila P.J."/>
        </authorList>
    </citation>
    <scope>NUCLEOTIDE SEQUENCE [LARGE SCALE GENOMIC DNA]</scope>
    <source>
        <strain evidence="7">Okayama-7 / 130 / ATCC MYA-4618 / FGSC 9003</strain>
    </source>
</reference>
<evidence type="ECO:0000256" key="4">
    <source>
        <dbReference type="ARBA" id="ARBA00023239"/>
    </source>
</evidence>
<dbReference type="OMA" id="AMGYCHC"/>
<dbReference type="Gene3D" id="3.90.1590.10">
    <property type="entry name" value="glutathione-dependent formaldehyde- activating enzyme (gfa)"/>
    <property type="match status" value="1"/>
</dbReference>
<dbReference type="InParanoid" id="D6RJR7"/>
<evidence type="ECO:0000256" key="1">
    <source>
        <dbReference type="ARBA" id="ARBA00005495"/>
    </source>
</evidence>
<dbReference type="GO" id="GO:0046872">
    <property type="term" value="F:metal ion binding"/>
    <property type="evidence" value="ECO:0007669"/>
    <property type="project" value="UniProtKB-KW"/>
</dbReference>
<dbReference type="PROSITE" id="PS51891">
    <property type="entry name" value="CENP_V_GFA"/>
    <property type="match status" value="1"/>
</dbReference>
<sequence>MSTQEQEPVITGGCFCGGARYEVRGKPVLSAYCHCTLCQRFNAAAFIHTIHFPASSFKWTTAEDNLQTYVVPTKPWKTRFRCKNCGVAVAGHNGRRDKRSIWGGQLDRETEGGRIKNWDIVKPSAHIFYETRMLDVNDGLSKWAGYEGDSERLG</sequence>
<dbReference type="PANTHER" id="PTHR33337:SF40">
    <property type="entry name" value="CENP-V_GFA DOMAIN-CONTAINING PROTEIN-RELATED"/>
    <property type="match status" value="1"/>
</dbReference>
<protein>
    <recommendedName>
        <fullName evidence="5">CENP-V/GFA domain-containing protein</fullName>
    </recommendedName>
</protein>
<dbReference type="Pfam" id="PF04828">
    <property type="entry name" value="GFA"/>
    <property type="match status" value="1"/>
</dbReference>